<dbReference type="Pfam" id="PF09723">
    <property type="entry name" value="Zn_ribbon_8"/>
    <property type="match status" value="1"/>
</dbReference>
<feature type="compositionally biased region" description="Basic and acidic residues" evidence="1">
    <location>
        <begin position="58"/>
        <end position="73"/>
    </location>
</feature>
<proteinExistence type="predicted"/>
<dbReference type="AlphaFoldDB" id="A0A832HAY2"/>
<protein>
    <submittedName>
        <fullName evidence="3">Zinc ribbon domain-containing protein</fullName>
    </submittedName>
</protein>
<evidence type="ECO:0000313" key="3">
    <source>
        <dbReference type="EMBL" id="HGW95455.1"/>
    </source>
</evidence>
<dbReference type="InterPro" id="IPR013429">
    <property type="entry name" value="Regulatory_FmdB_Zinc_ribbon"/>
</dbReference>
<feature type="domain" description="Putative regulatory protein FmdB zinc ribbon" evidence="2">
    <location>
        <begin position="1"/>
        <end position="41"/>
    </location>
</feature>
<gene>
    <name evidence="3" type="ORF">ENR47_14430</name>
</gene>
<dbReference type="SMART" id="SM00834">
    <property type="entry name" value="CxxC_CXXC_SSSS"/>
    <property type="match status" value="1"/>
</dbReference>
<name>A0A832HAY2_9CYAN</name>
<sequence>MPIYEFRCNSCGLFEQWRTLAESSDPAFCPSCQLPGRRVFSAPAINLSSSLPLRKSTAEPDLITKSRDREPAKPKFQAQSCGRPWMLNH</sequence>
<comment type="caution">
    <text evidence="3">The sequence shown here is derived from an EMBL/GenBank/DDBJ whole genome shotgun (WGS) entry which is preliminary data.</text>
</comment>
<feature type="region of interest" description="Disordered" evidence="1">
    <location>
        <begin position="58"/>
        <end position="89"/>
    </location>
</feature>
<dbReference type="NCBIfam" id="TIGR02605">
    <property type="entry name" value="CxxC_CxxC_SSSS"/>
    <property type="match status" value="1"/>
</dbReference>
<dbReference type="EMBL" id="DSRD01000893">
    <property type="protein sequence ID" value="HGW95455.1"/>
    <property type="molecule type" value="Genomic_DNA"/>
</dbReference>
<accession>A0A832HAY2</accession>
<evidence type="ECO:0000259" key="2">
    <source>
        <dbReference type="SMART" id="SM00834"/>
    </source>
</evidence>
<organism evidence="3">
    <name type="scientific">Oscillatoriales cyanobacterium SpSt-402</name>
    <dbReference type="NCBI Taxonomy" id="2282168"/>
    <lineage>
        <taxon>Bacteria</taxon>
        <taxon>Bacillati</taxon>
        <taxon>Cyanobacteriota</taxon>
        <taxon>Cyanophyceae</taxon>
        <taxon>Oscillatoriophycideae</taxon>
        <taxon>Oscillatoriales</taxon>
    </lineage>
</organism>
<evidence type="ECO:0000256" key="1">
    <source>
        <dbReference type="SAM" id="MobiDB-lite"/>
    </source>
</evidence>
<reference evidence="3" key="1">
    <citation type="journal article" date="2020" name="mSystems">
        <title>Genome- and Community-Level Interaction Insights into Carbon Utilization and Element Cycling Functions of Hydrothermarchaeota in Hydrothermal Sediment.</title>
        <authorList>
            <person name="Zhou Z."/>
            <person name="Liu Y."/>
            <person name="Xu W."/>
            <person name="Pan J."/>
            <person name="Luo Z.H."/>
            <person name="Li M."/>
        </authorList>
    </citation>
    <scope>NUCLEOTIDE SEQUENCE [LARGE SCALE GENOMIC DNA]</scope>
    <source>
        <strain evidence="3">SpSt-402</strain>
    </source>
</reference>